<gene>
    <name evidence="3" type="ORF">J2Z32_003725</name>
</gene>
<feature type="compositionally biased region" description="Basic residues" evidence="1">
    <location>
        <begin position="82"/>
        <end position="92"/>
    </location>
</feature>
<dbReference type="RefSeq" id="WP_210090647.1">
    <property type="nucleotide sequence ID" value="NZ_JAGGKG010000021.1"/>
</dbReference>
<keyword evidence="2" id="KW-0472">Membrane</keyword>
<evidence type="ECO:0000313" key="3">
    <source>
        <dbReference type="EMBL" id="MBP1907060.1"/>
    </source>
</evidence>
<dbReference type="Proteomes" id="UP001519272">
    <property type="component" value="Unassembled WGS sequence"/>
</dbReference>
<reference evidence="3 4" key="1">
    <citation type="submission" date="2021-03" db="EMBL/GenBank/DDBJ databases">
        <title>Genomic Encyclopedia of Type Strains, Phase IV (KMG-IV): sequencing the most valuable type-strain genomes for metagenomic binning, comparative biology and taxonomic classification.</title>
        <authorList>
            <person name="Goeker M."/>
        </authorList>
    </citation>
    <scope>NUCLEOTIDE SEQUENCE [LARGE SCALE GENOMIC DNA]</scope>
    <source>
        <strain evidence="3 4">DSM 14349</strain>
    </source>
</reference>
<keyword evidence="4" id="KW-1185">Reference proteome</keyword>
<evidence type="ECO:0008006" key="5">
    <source>
        <dbReference type="Google" id="ProtNLM"/>
    </source>
</evidence>
<keyword evidence="2" id="KW-0812">Transmembrane</keyword>
<feature type="region of interest" description="Disordered" evidence="1">
    <location>
        <begin position="73"/>
        <end position="92"/>
    </location>
</feature>
<evidence type="ECO:0000256" key="2">
    <source>
        <dbReference type="SAM" id="Phobius"/>
    </source>
</evidence>
<dbReference type="EMBL" id="JAGGKG010000021">
    <property type="protein sequence ID" value="MBP1907060.1"/>
    <property type="molecule type" value="Genomic_DNA"/>
</dbReference>
<accession>A0ABS4FX12</accession>
<sequence length="92" mass="10404">MDYSVLLAIVGTISAMTLGWLGKARTAKKDVVEDAGAVITLQNNVEYIRRGVDDIRLDQRVQAQRIDTLSERVTRTEESTKSLHKRVDKMEE</sequence>
<keyword evidence="2" id="KW-1133">Transmembrane helix</keyword>
<name>A0ABS4FX12_9BACL</name>
<organism evidence="3 4">
    <name type="scientific">Paenibacillus turicensis</name>
    <dbReference type="NCBI Taxonomy" id="160487"/>
    <lineage>
        <taxon>Bacteria</taxon>
        <taxon>Bacillati</taxon>
        <taxon>Bacillota</taxon>
        <taxon>Bacilli</taxon>
        <taxon>Bacillales</taxon>
        <taxon>Paenibacillaceae</taxon>
        <taxon>Paenibacillus</taxon>
    </lineage>
</organism>
<protein>
    <recommendedName>
        <fullName evidence="5">Holin</fullName>
    </recommendedName>
</protein>
<feature type="transmembrane region" description="Helical" evidence="2">
    <location>
        <begin position="6"/>
        <end position="22"/>
    </location>
</feature>
<evidence type="ECO:0000256" key="1">
    <source>
        <dbReference type="SAM" id="MobiDB-lite"/>
    </source>
</evidence>
<proteinExistence type="predicted"/>
<evidence type="ECO:0000313" key="4">
    <source>
        <dbReference type="Proteomes" id="UP001519272"/>
    </source>
</evidence>
<comment type="caution">
    <text evidence="3">The sequence shown here is derived from an EMBL/GenBank/DDBJ whole genome shotgun (WGS) entry which is preliminary data.</text>
</comment>